<dbReference type="Pfam" id="PF13392">
    <property type="entry name" value="HNH_3"/>
    <property type="match status" value="1"/>
</dbReference>
<dbReference type="GO" id="GO:0003700">
    <property type="term" value="F:DNA-binding transcription factor activity"/>
    <property type="evidence" value="ECO:0007669"/>
    <property type="project" value="InterPro"/>
</dbReference>
<evidence type="ECO:0000256" key="1">
    <source>
        <dbReference type="ARBA" id="ARBA00023015"/>
    </source>
</evidence>
<dbReference type="Gene3D" id="3.90.75.20">
    <property type="match status" value="1"/>
</dbReference>
<reference evidence="5" key="1">
    <citation type="journal article" date="2015" name="Nature">
        <title>Complex archaea that bridge the gap between prokaryotes and eukaryotes.</title>
        <authorList>
            <person name="Spang A."/>
            <person name="Saw J.H."/>
            <person name="Jorgensen S.L."/>
            <person name="Zaremba-Niedzwiedzka K."/>
            <person name="Martijn J."/>
            <person name="Lind A.E."/>
            <person name="van Eijk R."/>
            <person name="Schleper C."/>
            <person name="Guy L."/>
            <person name="Ettema T.J."/>
        </authorList>
    </citation>
    <scope>NUCLEOTIDE SEQUENCE</scope>
</reference>
<organism evidence="5">
    <name type="scientific">marine sediment metagenome</name>
    <dbReference type="NCBI Taxonomy" id="412755"/>
    <lineage>
        <taxon>unclassified sequences</taxon>
        <taxon>metagenomes</taxon>
        <taxon>ecological metagenomes</taxon>
    </lineage>
</organism>
<dbReference type="SUPFAM" id="SSF54060">
    <property type="entry name" value="His-Me finger endonucleases"/>
    <property type="match status" value="1"/>
</dbReference>
<keyword evidence="1" id="KW-0805">Transcription regulation</keyword>
<keyword evidence="2" id="KW-0238">DNA-binding</keyword>
<evidence type="ECO:0000313" key="5">
    <source>
        <dbReference type="EMBL" id="KKN39441.1"/>
    </source>
</evidence>
<feature type="domain" description="AP2/ERF" evidence="4">
    <location>
        <begin position="106"/>
        <end position="162"/>
    </location>
</feature>
<sequence length="162" mass="18847">MKIPLTQNKFAAIDDNDFEKVSQIKWQYCLVGKKRDRECAMFRGNINGKKTTIIMSRFIMNAPKGKVVDHKNGNCLDNRRNNLRICTNQQNIFNQKPRRIPNMSSEHKGVSWLERLRKWRAYISPNGKQINLGLFLDESKAAMAYNQAAIEHFGEYARLNNV</sequence>
<dbReference type="Gene3D" id="3.30.730.10">
    <property type="entry name" value="AP2/ERF domain"/>
    <property type="match status" value="1"/>
</dbReference>
<evidence type="ECO:0000256" key="3">
    <source>
        <dbReference type="ARBA" id="ARBA00023163"/>
    </source>
</evidence>
<keyword evidence="3" id="KW-0804">Transcription</keyword>
<evidence type="ECO:0000256" key="2">
    <source>
        <dbReference type="ARBA" id="ARBA00023125"/>
    </source>
</evidence>
<dbReference type="InterPro" id="IPR036955">
    <property type="entry name" value="AP2/ERF_dom_sf"/>
</dbReference>
<dbReference type="EMBL" id="LAZR01001763">
    <property type="protein sequence ID" value="KKN39441.1"/>
    <property type="molecule type" value="Genomic_DNA"/>
</dbReference>
<dbReference type="InterPro" id="IPR044925">
    <property type="entry name" value="His-Me_finger_sf"/>
</dbReference>
<proteinExistence type="predicted"/>
<gene>
    <name evidence="5" type="ORF">LCGC14_0743110</name>
</gene>
<dbReference type="InterPro" id="IPR003615">
    <property type="entry name" value="HNH_nuc"/>
</dbReference>
<dbReference type="InterPro" id="IPR001471">
    <property type="entry name" value="AP2/ERF_dom"/>
</dbReference>
<accession>A0A0F9SR34</accession>
<dbReference type="AlphaFoldDB" id="A0A0F9SR34"/>
<dbReference type="GO" id="GO:0003677">
    <property type="term" value="F:DNA binding"/>
    <property type="evidence" value="ECO:0007669"/>
    <property type="project" value="UniProtKB-KW"/>
</dbReference>
<protein>
    <recommendedName>
        <fullName evidence="4">AP2/ERF domain-containing protein</fullName>
    </recommendedName>
</protein>
<dbReference type="InterPro" id="IPR016177">
    <property type="entry name" value="DNA-bd_dom_sf"/>
</dbReference>
<evidence type="ECO:0000259" key="4">
    <source>
        <dbReference type="PROSITE" id="PS51032"/>
    </source>
</evidence>
<name>A0A0F9SR34_9ZZZZ</name>
<dbReference type="SUPFAM" id="SSF54171">
    <property type="entry name" value="DNA-binding domain"/>
    <property type="match status" value="1"/>
</dbReference>
<dbReference type="PROSITE" id="PS51032">
    <property type="entry name" value="AP2_ERF"/>
    <property type="match status" value="1"/>
</dbReference>
<comment type="caution">
    <text evidence="5">The sequence shown here is derived from an EMBL/GenBank/DDBJ whole genome shotgun (WGS) entry which is preliminary data.</text>
</comment>